<accession>A0A371D9Y4</accession>
<sequence length="637" mass="71598">MWLLSTDSAELSYFQTPQNVPGGYAILSHVWQDNEQSFQELRALDRTSTTFGDPPRSRVSEKIRRCCALAEAHGHKWVWIDTCCIDKMSSAELSEAINSMYKWYAGAAVCYAYLHDVPSCHNVDRDGVAREFRKSRWFTRGWTLQELIAPRCVIFLAQDWAAFGTKASWSTLLEEITGVDADILTFDRELADVSIARRMSWASRRETTRVEDEAYSLMGIFNVHMPTIYGEGRQAFRRLQEEIMKQSSDQSLFAWGPVASMSDHRLFDSKAWEPDIDNADSYLLAPSPAAFAQSGNIVPITMRTAVRTAISVFQRASGKRVHSTRAVKAAAAAATSASVNSAPALKVPEFAVTSHGVRMRLLVVELPDGSELSIAVLACKDTSDGSCIGLLLLPSPGHASTDLPQFHIAISQSENARMPWLYYQPYRLLRIRSDDGALYIGDKKLTISWKNVYIAHRYFPRRPRVNPGGTMVVHFPQWLVPELRERGFVPNRHNVEKTGWDEEVAASWSKLWTRGAKSGPVMFANPDTQEAFKIEFDQCRDKLWANVSISTPAASEDSFVFETETLHEGGACETVYPVTGAVDPECAQFHVEDWPAQSKTFGDSERQVRLSFSRWPHHSRLAYLADIRLEGRVLAPQ</sequence>
<dbReference type="PANTHER" id="PTHR10622:SF10">
    <property type="entry name" value="HET DOMAIN-CONTAINING PROTEIN"/>
    <property type="match status" value="1"/>
</dbReference>
<reference evidence="3 4" key="1">
    <citation type="journal article" date="2018" name="Biotechnol. Biofuels">
        <title>Integrative visual omics of the white-rot fungus Polyporus brumalis exposes the biotechnological potential of its oxidative enzymes for delignifying raw plant biomass.</title>
        <authorList>
            <person name="Miyauchi S."/>
            <person name="Rancon A."/>
            <person name="Drula E."/>
            <person name="Hage H."/>
            <person name="Chaduli D."/>
            <person name="Favel A."/>
            <person name="Grisel S."/>
            <person name="Henrissat B."/>
            <person name="Herpoel-Gimbert I."/>
            <person name="Ruiz-Duenas F.J."/>
            <person name="Chevret D."/>
            <person name="Hainaut M."/>
            <person name="Lin J."/>
            <person name="Wang M."/>
            <person name="Pangilinan J."/>
            <person name="Lipzen A."/>
            <person name="Lesage-Meessen L."/>
            <person name="Navarro D."/>
            <person name="Riley R."/>
            <person name="Grigoriev I.V."/>
            <person name="Zhou S."/>
            <person name="Raouche S."/>
            <person name="Rosso M.N."/>
        </authorList>
    </citation>
    <scope>NUCLEOTIDE SEQUENCE [LARGE SCALE GENOMIC DNA]</scope>
    <source>
        <strain evidence="3 4">BRFM 1820</strain>
    </source>
</reference>
<feature type="domain" description="DUF8212" evidence="2">
    <location>
        <begin position="234"/>
        <end position="307"/>
    </location>
</feature>
<gene>
    <name evidence="3" type="ORF">OH76DRAFT_1403943</name>
</gene>
<dbReference type="Pfam" id="PF06985">
    <property type="entry name" value="HET"/>
    <property type="match status" value="1"/>
</dbReference>
<dbReference type="EMBL" id="KZ857406">
    <property type="protein sequence ID" value="RDX49355.1"/>
    <property type="molecule type" value="Genomic_DNA"/>
</dbReference>
<dbReference type="STRING" id="139420.A0A371D9Y4"/>
<feature type="domain" description="Heterokaryon incompatibility" evidence="1">
    <location>
        <begin position="24"/>
        <end position="116"/>
    </location>
</feature>
<dbReference type="InterPro" id="IPR010730">
    <property type="entry name" value="HET"/>
</dbReference>
<evidence type="ECO:0000259" key="2">
    <source>
        <dbReference type="Pfam" id="PF26640"/>
    </source>
</evidence>
<proteinExistence type="predicted"/>
<organism evidence="3 4">
    <name type="scientific">Lentinus brumalis</name>
    <dbReference type="NCBI Taxonomy" id="2498619"/>
    <lineage>
        <taxon>Eukaryota</taxon>
        <taxon>Fungi</taxon>
        <taxon>Dikarya</taxon>
        <taxon>Basidiomycota</taxon>
        <taxon>Agaricomycotina</taxon>
        <taxon>Agaricomycetes</taxon>
        <taxon>Polyporales</taxon>
        <taxon>Polyporaceae</taxon>
        <taxon>Lentinus</taxon>
    </lineage>
</organism>
<dbReference type="InterPro" id="IPR058525">
    <property type="entry name" value="DUF8212"/>
</dbReference>
<dbReference type="AlphaFoldDB" id="A0A371D9Y4"/>
<dbReference type="OrthoDB" id="2727312at2759"/>
<evidence type="ECO:0000313" key="3">
    <source>
        <dbReference type="EMBL" id="RDX49355.1"/>
    </source>
</evidence>
<dbReference type="PANTHER" id="PTHR10622">
    <property type="entry name" value="HET DOMAIN-CONTAINING PROTEIN"/>
    <property type="match status" value="1"/>
</dbReference>
<dbReference type="Pfam" id="PF26640">
    <property type="entry name" value="DUF8212"/>
    <property type="match status" value="1"/>
</dbReference>
<dbReference type="Proteomes" id="UP000256964">
    <property type="component" value="Unassembled WGS sequence"/>
</dbReference>
<keyword evidence="4" id="KW-1185">Reference proteome</keyword>
<name>A0A371D9Y4_9APHY</name>
<evidence type="ECO:0000259" key="1">
    <source>
        <dbReference type="Pfam" id="PF06985"/>
    </source>
</evidence>
<protein>
    <submittedName>
        <fullName evidence="3">HET-domain-containing protein</fullName>
    </submittedName>
</protein>
<evidence type="ECO:0000313" key="4">
    <source>
        <dbReference type="Proteomes" id="UP000256964"/>
    </source>
</evidence>